<sequence length="213" mass="24291">MEKSIETIWKEGFINSDALVAPKINDLYNQKSQNIVDKFHRMFTINRQAIIAGGIIILVASAIFGLPYLGAFIFFLLMALLAVGRDGMKKLEKLDKNTNSYEYLKAFSNWRKEAIAAYAKAYTYFYPLLFLGIAIRFMFSNDAQAIINAIVVENPDIYHLFGIPWFFTLGIAFITAVLTYFGGALYRIDLDVVYGSSFKKLDDLIAEMEELRR</sequence>
<feature type="transmembrane region" description="Helical" evidence="1">
    <location>
        <begin position="121"/>
        <end position="139"/>
    </location>
</feature>
<evidence type="ECO:0000313" key="2">
    <source>
        <dbReference type="EMBL" id="TQV87194.1"/>
    </source>
</evidence>
<proteinExistence type="predicted"/>
<reference evidence="2 3" key="1">
    <citation type="submission" date="2019-07" db="EMBL/GenBank/DDBJ databases">
        <title>Draft genome for Aliikangiella sp. M105.</title>
        <authorList>
            <person name="Wang G."/>
        </authorList>
    </citation>
    <scope>NUCLEOTIDE SEQUENCE [LARGE SCALE GENOMIC DNA]</scope>
    <source>
        <strain evidence="2 3">M105</strain>
    </source>
</reference>
<organism evidence="2 3">
    <name type="scientific">Aliikangiella coralliicola</name>
    <dbReference type="NCBI Taxonomy" id="2592383"/>
    <lineage>
        <taxon>Bacteria</taxon>
        <taxon>Pseudomonadati</taxon>
        <taxon>Pseudomonadota</taxon>
        <taxon>Gammaproteobacteria</taxon>
        <taxon>Oceanospirillales</taxon>
        <taxon>Pleioneaceae</taxon>
        <taxon>Aliikangiella</taxon>
    </lineage>
</organism>
<protein>
    <submittedName>
        <fullName evidence="2">Uncharacterized protein</fullName>
    </submittedName>
</protein>
<dbReference type="AlphaFoldDB" id="A0A545UCJ8"/>
<dbReference type="Proteomes" id="UP000315439">
    <property type="component" value="Unassembled WGS sequence"/>
</dbReference>
<evidence type="ECO:0000256" key="1">
    <source>
        <dbReference type="SAM" id="Phobius"/>
    </source>
</evidence>
<gene>
    <name evidence="2" type="ORF">FLL46_15435</name>
</gene>
<keyword evidence="3" id="KW-1185">Reference proteome</keyword>
<comment type="caution">
    <text evidence="2">The sequence shown here is derived from an EMBL/GenBank/DDBJ whole genome shotgun (WGS) entry which is preliminary data.</text>
</comment>
<name>A0A545UCJ8_9GAMM</name>
<keyword evidence="1" id="KW-1133">Transmembrane helix</keyword>
<keyword evidence="1" id="KW-0472">Membrane</keyword>
<feature type="transmembrane region" description="Helical" evidence="1">
    <location>
        <begin position="159"/>
        <end position="181"/>
    </location>
</feature>
<feature type="transmembrane region" description="Helical" evidence="1">
    <location>
        <begin position="50"/>
        <end position="83"/>
    </location>
</feature>
<accession>A0A545UCJ8</accession>
<keyword evidence="1" id="KW-0812">Transmembrane</keyword>
<dbReference type="OrthoDB" id="1120468at2"/>
<dbReference type="RefSeq" id="WP_142932221.1">
    <property type="nucleotide sequence ID" value="NZ_ML660165.1"/>
</dbReference>
<dbReference type="EMBL" id="VIKS01000009">
    <property type="protein sequence ID" value="TQV87194.1"/>
    <property type="molecule type" value="Genomic_DNA"/>
</dbReference>
<evidence type="ECO:0000313" key="3">
    <source>
        <dbReference type="Proteomes" id="UP000315439"/>
    </source>
</evidence>